<reference evidence="7 8" key="1">
    <citation type="submission" date="2018-03" db="EMBL/GenBank/DDBJ databases">
        <title>Genomic Encyclopedia of Type Strains, Phase III (KMG-III): the genomes of soil and plant-associated and newly described type strains.</title>
        <authorList>
            <person name="Whitman W."/>
        </authorList>
    </citation>
    <scope>NUCLEOTIDE SEQUENCE [LARGE SCALE GENOMIC DNA]</scope>
    <source>
        <strain evidence="7 8">CGMCC 4.7067</strain>
    </source>
</reference>
<dbReference type="EMBL" id="PVTJ01000001">
    <property type="protein sequence ID" value="PRY62519.1"/>
    <property type="molecule type" value="Genomic_DNA"/>
</dbReference>
<evidence type="ECO:0000313" key="8">
    <source>
        <dbReference type="Proteomes" id="UP000238176"/>
    </source>
</evidence>
<comment type="similarity">
    <text evidence="1">Belongs to the peptidase S33 family.</text>
</comment>
<sequence>MRRHTRRRRIAIALALAAAGGLGTVAVLPAVAQESGPEAEAVDWGACPDDVTGGDRLECATVDVPLDYDEPDGKTIGVMVSRLASTDTEERRGILLLNPGGPGGAGLSQPVELVDLGLPDGVTDAYDLIGMDPRGVGHSTPVSCGFTNEQGHPGNVPPYAVDDAAVAEHAAYAKSVAEQCAANDTEGLMPHMSTANTARDMDFIRAALGEERLSFFGASYGSVLGAAYASLFPEESDRIVIDSNVGGTALDYDAQRRWGSGFEENFQHFAEWAAERDAAHGLGDTPEAVQDKYFEIAERLDQEPVGEYDGRLFRFLVFVSLYSEDAFAPAARLWESLDLGDAAAADRAVGELDAPVATDAADTPSPYDNAWSAYLAVTCNDADWPEDLATYQANTAADREAHPMYGGAGANVNACAFWANEPLEPQVEITDEGPANVLIVQNELDVATPYPGAELNREAFGDRARLVTVDGFGHGVYVYGGNACALNTTTAFLLGGELPEDDVHCEA</sequence>
<dbReference type="Gene3D" id="3.40.50.1820">
    <property type="entry name" value="alpha/beta hydrolase"/>
    <property type="match status" value="1"/>
</dbReference>
<evidence type="ECO:0000259" key="5">
    <source>
        <dbReference type="Pfam" id="PF00561"/>
    </source>
</evidence>
<dbReference type="RefSeq" id="WP_106362526.1">
    <property type="nucleotide sequence ID" value="NZ_PVTJ01000001.1"/>
</dbReference>
<feature type="domain" description="AB hydrolase-1" evidence="5">
    <location>
        <begin position="94"/>
        <end position="284"/>
    </location>
</feature>
<dbReference type="Proteomes" id="UP000238176">
    <property type="component" value="Unassembled WGS sequence"/>
</dbReference>
<evidence type="ECO:0000259" key="6">
    <source>
        <dbReference type="Pfam" id="PF08386"/>
    </source>
</evidence>
<dbReference type="SUPFAM" id="SSF53474">
    <property type="entry name" value="alpha/beta-Hydrolases"/>
    <property type="match status" value="1"/>
</dbReference>
<dbReference type="InterPro" id="IPR000073">
    <property type="entry name" value="AB_hydrolase_1"/>
</dbReference>
<protein>
    <submittedName>
        <fullName evidence="7">Alpha/beta hydrolase family protein</fullName>
    </submittedName>
</protein>
<keyword evidence="2 4" id="KW-0732">Signal</keyword>
<keyword evidence="3 7" id="KW-0378">Hydrolase</keyword>
<dbReference type="Pfam" id="PF08386">
    <property type="entry name" value="Abhydrolase_4"/>
    <property type="match status" value="1"/>
</dbReference>
<proteinExistence type="inferred from homology"/>
<dbReference type="InterPro" id="IPR029058">
    <property type="entry name" value="AB_hydrolase_fold"/>
</dbReference>
<evidence type="ECO:0000256" key="1">
    <source>
        <dbReference type="ARBA" id="ARBA00010088"/>
    </source>
</evidence>
<feature type="domain" description="Peptidase S33 tripeptidyl aminopeptidase-like C-terminal" evidence="6">
    <location>
        <begin position="408"/>
        <end position="505"/>
    </location>
</feature>
<dbReference type="AlphaFoldDB" id="A0A2T0UX61"/>
<evidence type="ECO:0000256" key="3">
    <source>
        <dbReference type="ARBA" id="ARBA00022801"/>
    </source>
</evidence>
<gene>
    <name evidence="7" type="ORF">B0I28_101853</name>
</gene>
<dbReference type="PANTHER" id="PTHR43248">
    <property type="entry name" value="2-SUCCINYL-6-HYDROXY-2,4-CYCLOHEXADIENE-1-CARBOXYLATE SYNTHASE"/>
    <property type="match status" value="1"/>
</dbReference>
<dbReference type="Pfam" id="PF00561">
    <property type="entry name" value="Abhydrolase_1"/>
    <property type="match status" value="1"/>
</dbReference>
<name>A0A2T0UX61_9ACTN</name>
<dbReference type="InterPro" id="IPR051601">
    <property type="entry name" value="Serine_prot/Carboxylest_S33"/>
</dbReference>
<feature type="chain" id="PRO_5015678056" evidence="4">
    <location>
        <begin position="33"/>
        <end position="507"/>
    </location>
</feature>
<dbReference type="InterPro" id="IPR006311">
    <property type="entry name" value="TAT_signal"/>
</dbReference>
<dbReference type="OrthoDB" id="4498590at2"/>
<feature type="signal peptide" evidence="4">
    <location>
        <begin position="1"/>
        <end position="32"/>
    </location>
</feature>
<keyword evidence="8" id="KW-1185">Reference proteome</keyword>
<comment type="caution">
    <text evidence="7">The sequence shown here is derived from an EMBL/GenBank/DDBJ whole genome shotgun (WGS) entry which is preliminary data.</text>
</comment>
<dbReference type="PANTHER" id="PTHR43248:SF29">
    <property type="entry name" value="TRIPEPTIDYL AMINOPEPTIDASE"/>
    <property type="match status" value="1"/>
</dbReference>
<dbReference type="PROSITE" id="PS51318">
    <property type="entry name" value="TAT"/>
    <property type="match status" value="1"/>
</dbReference>
<accession>A0A2T0UX61</accession>
<organism evidence="7 8">
    <name type="scientific">Glycomyces artemisiae</name>
    <dbReference type="NCBI Taxonomy" id="1076443"/>
    <lineage>
        <taxon>Bacteria</taxon>
        <taxon>Bacillati</taxon>
        <taxon>Actinomycetota</taxon>
        <taxon>Actinomycetes</taxon>
        <taxon>Glycomycetales</taxon>
        <taxon>Glycomycetaceae</taxon>
        <taxon>Glycomyces</taxon>
    </lineage>
</organism>
<evidence type="ECO:0000256" key="2">
    <source>
        <dbReference type="ARBA" id="ARBA00022729"/>
    </source>
</evidence>
<dbReference type="InterPro" id="IPR013595">
    <property type="entry name" value="Pept_S33_TAP-like_C"/>
</dbReference>
<dbReference type="GO" id="GO:0016787">
    <property type="term" value="F:hydrolase activity"/>
    <property type="evidence" value="ECO:0007669"/>
    <property type="project" value="UniProtKB-KW"/>
</dbReference>
<evidence type="ECO:0000256" key="4">
    <source>
        <dbReference type="SAM" id="SignalP"/>
    </source>
</evidence>
<evidence type="ECO:0000313" key="7">
    <source>
        <dbReference type="EMBL" id="PRY62519.1"/>
    </source>
</evidence>